<evidence type="ECO:0000256" key="1">
    <source>
        <dbReference type="SAM" id="Phobius"/>
    </source>
</evidence>
<dbReference type="EMBL" id="AHFK01000052">
    <property type="protein sequence ID" value="EOQ09142.1"/>
    <property type="molecule type" value="Genomic_DNA"/>
</dbReference>
<protein>
    <submittedName>
        <fullName evidence="2">Uncharacterized protein</fullName>
    </submittedName>
</protein>
<evidence type="ECO:0000313" key="2">
    <source>
        <dbReference type="EMBL" id="EOQ09142.1"/>
    </source>
</evidence>
<keyword evidence="1" id="KW-1133">Transmembrane helix</keyword>
<feature type="transmembrane region" description="Helical" evidence="1">
    <location>
        <begin position="47"/>
        <end position="67"/>
    </location>
</feature>
<name>A0A9W5R5T6_BACCE</name>
<dbReference type="Proteomes" id="UP000014028">
    <property type="component" value="Unassembled WGS sequence"/>
</dbReference>
<reference evidence="2 3" key="1">
    <citation type="submission" date="2012-12" db="EMBL/GenBank/DDBJ databases">
        <title>The Genome Sequence of Bacillus cereus VD184.</title>
        <authorList>
            <consortium name="The Broad Institute Genome Sequencing Platform"/>
            <consortium name="The Broad Institute Genome Sequencing Center for Infectious Disease"/>
            <person name="Feldgarden M."/>
            <person name="Van der Auwera G.A."/>
            <person name="Mahillon J."/>
            <person name="Duprez V."/>
            <person name="Timmery S."/>
            <person name="Mattelet C."/>
            <person name="Dierick K."/>
            <person name="Sun M."/>
            <person name="Yu Z."/>
            <person name="Zhu L."/>
            <person name="Hu X."/>
            <person name="Shank E.B."/>
            <person name="Swiecicka I."/>
            <person name="Hansen B.M."/>
            <person name="Andrup L."/>
            <person name="Walker B."/>
            <person name="Young S.K."/>
            <person name="Zeng Q."/>
            <person name="Gargeya S."/>
            <person name="Fitzgerald M."/>
            <person name="Haas B."/>
            <person name="Abouelleil A."/>
            <person name="Alvarado L."/>
            <person name="Arachchi H.M."/>
            <person name="Berlin A.M."/>
            <person name="Chapman S.B."/>
            <person name="Dewar J."/>
            <person name="Goldberg J."/>
            <person name="Griggs A."/>
            <person name="Gujja S."/>
            <person name="Hansen M."/>
            <person name="Howarth C."/>
            <person name="Imamovic A."/>
            <person name="Larimer J."/>
            <person name="McCowan C."/>
            <person name="Murphy C."/>
            <person name="Neiman D."/>
            <person name="Pearson M."/>
            <person name="Priest M."/>
            <person name="Roberts A."/>
            <person name="Saif S."/>
            <person name="Shea T."/>
            <person name="Sisk P."/>
            <person name="Sykes S."/>
            <person name="Wortman J."/>
            <person name="Nusbaum C."/>
            <person name="Birren B."/>
        </authorList>
    </citation>
    <scope>NUCLEOTIDE SEQUENCE [LARGE SCALE GENOMIC DNA]</scope>
    <source>
        <strain evidence="2 3">VD184</strain>
    </source>
</reference>
<accession>A0A9W5R5T6</accession>
<gene>
    <name evidence="2" type="ORF">IKC_06106</name>
</gene>
<proteinExistence type="predicted"/>
<feature type="transmembrane region" description="Helical" evidence="1">
    <location>
        <begin position="5"/>
        <end position="27"/>
    </location>
</feature>
<dbReference type="AlphaFoldDB" id="A0A9W5R5T6"/>
<comment type="caution">
    <text evidence="2">The sequence shown here is derived from an EMBL/GenBank/DDBJ whole genome shotgun (WGS) entry which is preliminary data.</text>
</comment>
<dbReference type="RefSeq" id="WP_016123001.1">
    <property type="nucleotide sequence ID" value="NZ_KB976832.1"/>
</dbReference>
<organism evidence="2 3">
    <name type="scientific">Bacillus cereus VD184</name>
    <dbReference type="NCBI Taxonomy" id="1053242"/>
    <lineage>
        <taxon>Bacteria</taxon>
        <taxon>Bacillati</taxon>
        <taxon>Bacillota</taxon>
        <taxon>Bacilli</taxon>
        <taxon>Bacillales</taxon>
        <taxon>Bacillaceae</taxon>
        <taxon>Bacillus</taxon>
        <taxon>Bacillus cereus group</taxon>
    </lineage>
</organism>
<evidence type="ECO:0000313" key="3">
    <source>
        <dbReference type="Proteomes" id="UP000014028"/>
    </source>
</evidence>
<sequence>MFRYILFGVVLVLGGATMVFMILNYLFDVSIVLLNPKIGMELLANKITIMGLTISIILIFWFLINYLTNKTKRIK</sequence>
<keyword evidence="1" id="KW-0812">Transmembrane</keyword>
<keyword evidence="1" id="KW-0472">Membrane</keyword>